<dbReference type="KEGG" id="sxa:FMM02_02235"/>
<dbReference type="SUPFAM" id="SSF52096">
    <property type="entry name" value="ClpP/crotonase"/>
    <property type="match status" value="1"/>
</dbReference>
<evidence type="ECO:0000256" key="3">
    <source>
        <dbReference type="ARBA" id="ARBA00023235"/>
    </source>
</evidence>
<organism evidence="4 5">
    <name type="scientific">Sphingomonas xanthus</name>
    <dbReference type="NCBI Taxonomy" id="2594473"/>
    <lineage>
        <taxon>Bacteria</taxon>
        <taxon>Pseudomonadati</taxon>
        <taxon>Pseudomonadota</taxon>
        <taxon>Alphaproteobacteria</taxon>
        <taxon>Sphingomonadales</taxon>
        <taxon>Sphingomonadaceae</taxon>
        <taxon>Sphingomonas</taxon>
    </lineage>
</organism>
<dbReference type="Pfam" id="PF00378">
    <property type="entry name" value="ECH_1"/>
    <property type="match status" value="1"/>
</dbReference>
<comment type="subcellular location">
    <subcellularLocation>
        <location evidence="1">Peroxisome</location>
    </subcellularLocation>
</comment>
<sequence length="254" mass="27436">MSEHVKIERKDGLLAIRLARPERRNAITVAMYAALADAIEDASDDPQVRVITLAGEGEDFTAGNDLGDFLQAMPDPGSGEDISVWRLLRALARNPVPLVAAVHGNAVGIGTTMLFHCDFVLAEEGCRMVMPFVDLGLVPEAASSLIMPRLSGRRRAARHILLGDPFGPSDALEMGVASHVVPKGQLRAACDTLVGRLLAKPPESLRQTQALLRREATAEILERMELENSHFAARLQSDEVKQAIAAFFAARAKA</sequence>
<dbReference type="Proteomes" id="UP000321857">
    <property type="component" value="Chromosome"/>
</dbReference>
<dbReference type="Gene3D" id="3.90.226.10">
    <property type="entry name" value="2-enoyl-CoA Hydratase, Chain A, domain 1"/>
    <property type="match status" value="1"/>
</dbReference>
<evidence type="ECO:0000256" key="2">
    <source>
        <dbReference type="ARBA" id="ARBA00023140"/>
    </source>
</evidence>
<evidence type="ECO:0000313" key="4">
    <source>
        <dbReference type="EMBL" id="QDP18882.1"/>
    </source>
</evidence>
<dbReference type="InterPro" id="IPR001753">
    <property type="entry name" value="Enoyl-CoA_hydra/iso"/>
</dbReference>
<keyword evidence="2" id="KW-0576">Peroxisome</keyword>
<dbReference type="InterPro" id="IPR029045">
    <property type="entry name" value="ClpP/crotonase-like_dom_sf"/>
</dbReference>
<dbReference type="AlphaFoldDB" id="A0A516IPP2"/>
<gene>
    <name evidence="4" type="ORF">FMM02_02235</name>
</gene>
<evidence type="ECO:0000313" key="5">
    <source>
        <dbReference type="Proteomes" id="UP000321857"/>
    </source>
</evidence>
<dbReference type="EMBL" id="CP041659">
    <property type="protein sequence ID" value="QDP18882.1"/>
    <property type="molecule type" value="Genomic_DNA"/>
</dbReference>
<protein>
    <submittedName>
        <fullName evidence="4">Enoyl-CoA hydratase</fullName>
        <ecNumber evidence="4">4.2.1.17</ecNumber>
    </submittedName>
</protein>
<keyword evidence="3" id="KW-0413">Isomerase</keyword>
<reference evidence="4 5" key="1">
    <citation type="submission" date="2019-07" db="EMBL/GenBank/DDBJ databases">
        <title>Sphingomonas AE3 Genome sequencing and assembly.</title>
        <authorList>
            <person name="Kim H."/>
        </authorList>
    </citation>
    <scope>NUCLEOTIDE SEQUENCE [LARGE SCALE GENOMIC DNA]</scope>
    <source>
        <strain evidence="4 5">AE3</strain>
    </source>
</reference>
<accession>A0A516IPP2</accession>
<dbReference type="InterPro" id="IPR051053">
    <property type="entry name" value="ECH/Chromodomain_protein"/>
</dbReference>
<dbReference type="EC" id="4.2.1.17" evidence="4"/>
<dbReference type="CDD" id="cd06558">
    <property type="entry name" value="crotonase-like"/>
    <property type="match status" value="1"/>
</dbReference>
<dbReference type="OrthoDB" id="5730382at2"/>
<dbReference type="GO" id="GO:0004300">
    <property type="term" value="F:enoyl-CoA hydratase activity"/>
    <property type="evidence" value="ECO:0007669"/>
    <property type="project" value="UniProtKB-EC"/>
</dbReference>
<name>A0A516IPP2_9SPHN</name>
<keyword evidence="4" id="KW-0456">Lyase</keyword>
<dbReference type="PANTHER" id="PTHR43684:SF1">
    <property type="entry name" value="ENOYL-COA DELTA ISOMERASE 2"/>
    <property type="match status" value="1"/>
</dbReference>
<dbReference type="PANTHER" id="PTHR43684">
    <property type="match status" value="1"/>
</dbReference>
<dbReference type="GO" id="GO:0004165">
    <property type="term" value="F:delta(3)-delta(2)-enoyl-CoA isomerase activity"/>
    <property type="evidence" value="ECO:0007669"/>
    <property type="project" value="UniProtKB-ARBA"/>
</dbReference>
<evidence type="ECO:0000256" key="1">
    <source>
        <dbReference type="ARBA" id="ARBA00004275"/>
    </source>
</evidence>
<dbReference type="RefSeq" id="WP_147493342.1">
    <property type="nucleotide sequence ID" value="NZ_CP041659.1"/>
</dbReference>
<keyword evidence="5" id="KW-1185">Reference proteome</keyword>
<proteinExistence type="predicted"/>